<evidence type="ECO:0000313" key="14">
    <source>
        <dbReference type="Proteomes" id="UP001165481"/>
    </source>
</evidence>
<dbReference type="EMBL" id="JAKZJU020000001">
    <property type="protein sequence ID" value="MDL2059778.1"/>
    <property type="molecule type" value="Genomic_DNA"/>
</dbReference>
<feature type="chain" id="PRO_5046469718" evidence="11">
    <location>
        <begin position="22"/>
        <end position="367"/>
    </location>
</feature>
<evidence type="ECO:0000256" key="9">
    <source>
        <dbReference type="ARBA" id="ARBA00023136"/>
    </source>
</evidence>
<comment type="subcellular location">
    <subcellularLocation>
        <location evidence="1">Cell outer membrane</location>
        <topology evidence="1">Multi-pass membrane protein</topology>
    </subcellularLocation>
</comment>
<evidence type="ECO:0000256" key="6">
    <source>
        <dbReference type="ARBA" id="ARBA00022729"/>
    </source>
</evidence>
<keyword evidence="7" id="KW-0406">Ion transport</keyword>
<sequence length="367" mass="39159">MSLKTLLAASLLSLFSASVLAVPTVTLYGKIDTSILYTHRDMDNGTDSTDTVSMESGYNLGSRWGLRGTEKIGNVNVGFVLESGIGSDDGTAWQSGRLFGREAQIHVSGSYGTLYAGRLATIAGDLGSIQMLYPVDSAFGNGLVEGVRQGGSTGLSYGRYDNTLAYMSPTLNGFRAGVMYSFKADQKADATTRENSGNAKRYAAGALQYTGANFGLVLAGDYTMYSNAVNPGVDDGYNILLGGNYNFGPVQLFAKATYFDNVLDELDTFSVIPSSMPLEGWGAELSAKIPAFGGSFKAAVGYRSAKDVNDSSNKFKRFNVGGAYEYPFSKRTFVYVSAGYAQEKVKSSSGDYTPNEFQAVLGVNHSF</sequence>
<comment type="subunit">
    <text evidence="2">Homotrimer.</text>
</comment>
<dbReference type="InterPro" id="IPR023614">
    <property type="entry name" value="Porin_dom_sf"/>
</dbReference>
<organism evidence="13 14">
    <name type="scientific">Mesosutterella faecium</name>
    <dbReference type="NCBI Taxonomy" id="2925194"/>
    <lineage>
        <taxon>Bacteria</taxon>
        <taxon>Pseudomonadati</taxon>
        <taxon>Pseudomonadota</taxon>
        <taxon>Betaproteobacteria</taxon>
        <taxon>Burkholderiales</taxon>
        <taxon>Sutterellaceae</taxon>
        <taxon>Mesosutterella</taxon>
    </lineage>
</organism>
<evidence type="ECO:0000256" key="10">
    <source>
        <dbReference type="ARBA" id="ARBA00023237"/>
    </source>
</evidence>
<dbReference type="CDD" id="cd00342">
    <property type="entry name" value="gram_neg_porins"/>
    <property type="match status" value="1"/>
</dbReference>
<keyword evidence="4" id="KW-1134">Transmembrane beta strand</keyword>
<keyword evidence="9" id="KW-0472">Membrane</keyword>
<dbReference type="InterPro" id="IPR050298">
    <property type="entry name" value="Gram-neg_bact_OMP"/>
</dbReference>
<dbReference type="SUPFAM" id="SSF56935">
    <property type="entry name" value="Porins"/>
    <property type="match status" value="1"/>
</dbReference>
<dbReference type="Gene3D" id="2.40.160.10">
    <property type="entry name" value="Porin"/>
    <property type="match status" value="1"/>
</dbReference>
<comment type="caution">
    <text evidence="13">The sequence shown here is derived from an EMBL/GenBank/DDBJ whole genome shotgun (WGS) entry which is preliminary data.</text>
</comment>
<protein>
    <submittedName>
        <fullName evidence="13">Porin</fullName>
    </submittedName>
</protein>
<keyword evidence="14" id="KW-1185">Reference proteome</keyword>
<evidence type="ECO:0000256" key="4">
    <source>
        <dbReference type="ARBA" id="ARBA00022452"/>
    </source>
</evidence>
<accession>A0ABT7IPG0</accession>
<keyword evidence="10" id="KW-0998">Cell outer membrane</keyword>
<keyword evidence="3" id="KW-0813">Transport</keyword>
<evidence type="ECO:0000256" key="8">
    <source>
        <dbReference type="ARBA" id="ARBA00023114"/>
    </source>
</evidence>
<evidence type="ECO:0000256" key="11">
    <source>
        <dbReference type="SAM" id="SignalP"/>
    </source>
</evidence>
<reference evidence="13" key="1">
    <citation type="submission" date="2023-03" db="EMBL/GenBank/DDBJ databases">
        <title>Mesosutterella sp. nov. isolated from porcine feces.</title>
        <authorList>
            <person name="Yu S."/>
        </authorList>
    </citation>
    <scope>NUCLEOTIDE SEQUENCE</scope>
    <source>
        <strain evidence="13">AGMB02718</strain>
    </source>
</reference>
<dbReference type="InterPro" id="IPR033900">
    <property type="entry name" value="Gram_neg_porin_domain"/>
</dbReference>
<evidence type="ECO:0000256" key="3">
    <source>
        <dbReference type="ARBA" id="ARBA00022448"/>
    </source>
</evidence>
<dbReference type="Pfam" id="PF13609">
    <property type="entry name" value="Porin_4"/>
    <property type="match status" value="1"/>
</dbReference>
<evidence type="ECO:0000256" key="5">
    <source>
        <dbReference type="ARBA" id="ARBA00022692"/>
    </source>
</evidence>
<evidence type="ECO:0000259" key="12">
    <source>
        <dbReference type="Pfam" id="PF13609"/>
    </source>
</evidence>
<dbReference type="Proteomes" id="UP001165481">
    <property type="component" value="Unassembled WGS sequence"/>
</dbReference>
<proteinExistence type="predicted"/>
<feature type="signal peptide" evidence="11">
    <location>
        <begin position="1"/>
        <end position="21"/>
    </location>
</feature>
<gene>
    <name evidence="13" type="ORF">MUN46_007535</name>
</gene>
<evidence type="ECO:0000313" key="13">
    <source>
        <dbReference type="EMBL" id="MDL2059778.1"/>
    </source>
</evidence>
<dbReference type="PANTHER" id="PTHR34501">
    <property type="entry name" value="PROTEIN YDDL-RELATED"/>
    <property type="match status" value="1"/>
</dbReference>
<keyword evidence="8" id="KW-0626">Porin</keyword>
<keyword evidence="5" id="KW-0812">Transmembrane</keyword>
<evidence type="ECO:0000256" key="1">
    <source>
        <dbReference type="ARBA" id="ARBA00004571"/>
    </source>
</evidence>
<evidence type="ECO:0000256" key="2">
    <source>
        <dbReference type="ARBA" id="ARBA00011233"/>
    </source>
</evidence>
<dbReference type="PANTHER" id="PTHR34501:SF9">
    <property type="entry name" value="MAJOR OUTER MEMBRANE PROTEIN P.IA"/>
    <property type="match status" value="1"/>
</dbReference>
<dbReference type="RefSeq" id="WP_285230629.1">
    <property type="nucleotide sequence ID" value="NZ_JAKZJU020000001.1"/>
</dbReference>
<feature type="domain" description="Porin" evidence="12">
    <location>
        <begin position="8"/>
        <end position="343"/>
    </location>
</feature>
<evidence type="ECO:0000256" key="7">
    <source>
        <dbReference type="ARBA" id="ARBA00023065"/>
    </source>
</evidence>
<keyword evidence="6 11" id="KW-0732">Signal</keyword>
<name>A0ABT7IPG0_9BURK</name>